<dbReference type="InterPro" id="IPR018247">
    <property type="entry name" value="EF_Hand_1_Ca_BS"/>
</dbReference>
<feature type="domain" description="EF-hand" evidence="2">
    <location>
        <begin position="95"/>
        <end position="130"/>
    </location>
</feature>
<keyword evidence="1" id="KW-0812">Transmembrane</keyword>
<dbReference type="EMBL" id="MN740629">
    <property type="protein sequence ID" value="QHS79307.1"/>
    <property type="molecule type" value="Genomic_DNA"/>
</dbReference>
<dbReference type="GO" id="GO:0005509">
    <property type="term" value="F:calcium ion binding"/>
    <property type="evidence" value="ECO:0007669"/>
    <property type="project" value="InterPro"/>
</dbReference>
<dbReference type="PROSITE" id="PS50222">
    <property type="entry name" value="EF_HAND_2"/>
    <property type="match status" value="1"/>
</dbReference>
<organism evidence="3">
    <name type="scientific">viral metagenome</name>
    <dbReference type="NCBI Taxonomy" id="1070528"/>
    <lineage>
        <taxon>unclassified sequences</taxon>
        <taxon>metagenomes</taxon>
        <taxon>organismal metagenomes</taxon>
    </lineage>
</organism>
<dbReference type="InterPro" id="IPR002048">
    <property type="entry name" value="EF_hand_dom"/>
</dbReference>
<evidence type="ECO:0000259" key="2">
    <source>
        <dbReference type="PROSITE" id="PS50222"/>
    </source>
</evidence>
<feature type="transmembrane region" description="Helical" evidence="1">
    <location>
        <begin position="57"/>
        <end position="82"/>
    </location>
</feature>
<sequence length="150" mass="17607">MKKPWLFLQNGLRSLNNSKVFTGIMMILMNVGSKYITVKLSPSQEAYFRNNIAREMLIFVVCWMGTRDLVISIFLTASFYVLTQHLFNEESRFCVLPKKYREFHLLLDTNNDGIISQQEITDAVNILAKAKQQHSSQQRKELHTYFEKHK</sequence>
<name>A0A6C0AHL8_9ZZZZ</name>
<protein>
    <recommendedName>
        <fullName evidence="2">EF-hand domain-containing protein</fullName>
    </recommendedName>
</protein>
<accession>A0A6C0AHL8</accession>
<proteinExistence type="predicted"/>
<evidence type="ECO:0000313" key="3">
    <source>
        <dbReference type="EMBL" id="QHS79307.1"/>
    </source>
</evidence>
<dbReference type="AlphaFoldDB" id="A0A6C0AHL8"/>
<keyword evidence="1" id="KW-0472">Membrane</keyword>
<feature type="transmembrane region" description="Helical" evidence="1">
    <location>
        <begin position="20"/>
        <end position="37"/>
    </location>
</feature>
<reference evidence="3" key="1">
    <citation type="journal article" date="2020" name="Nature">
        <title>Giant virus diversity and host interactions through global metagenomics.</title>
        <authorList>
            <person name="Schulz F."/>
            <person name="Roux S."/>
            <person name="Paez-Espino D."/>
            <person name="Jungbluth S."/>
            <person name="Walsh D.A."/>
            <person name="Denef V.J."/>
            <person name="McMahon K.D."/>
            <person name="Konstantinidis K.T."/>
            <person name="Eloe-Fadrosh E.A."/>
            <person name="Kyrpides N.C."/>
            <person name="Woyke T."/>
        </authorList>
    </citation>
    <scope>NUCLEOTIDE SEQUENCE</scope>
    <source>
        <strain evidence="3">GVMAG-S-1035118-87</strain>
    </source>
</reference>
<dbReference type="PROSITE" id="PS00018">
    <property type="entry name" value="EF_HAND_1"/>
    <property type="match status" value="1"/>
</dbReference>
<keyword evidence="1" id="KW-1133">Transmembrane helix</keyword>
<evidence type="ECO:0000256" key="1">
    <source>
        <dbReference type="SAM" id="Phobius"/>
    </source>
</evidence>